<dbReference type="Proteomes" id="UP000886856">
    <property type="component" value="Unassembled WGS sequence"/>
</dbReference>
<dbReference type="EMBL" id="DWYW01000013">
    <property type="protein sequence ID" value="HJA89282.1"/>
    <property type="molecule type" value="Genomic_DNA"/>
</dbReference>
<feature type="chain" id="PRO_5038867759" evidence="1">
    <location>
        <begin position="25"/>
        <end position="147"/>
    </location>
</feature>
<dbReference type="PROSITE" id="PS51257">
    <property type="entry name" value="PROKAR_LIPOPROTEIN"/>
    <property type="match status" value="1"/>
</dbReference>
<evidence type="ECO:0000313" key="3">
    <source>
        <dbReference type="Proteomes" id="UP000886856"/>
    </source>
</evidence>
<sequence>MKKLLVVFASLFFLSACSSTKSMAVFTFDARTQDVALEDVVLVAADDEVYLQPTFQLFAIEKLDGGPKEPIKGAVINLYDEDKEWLYSFNIGENQEGVLDTRTTPLDGDLVGKVLKSKNIKVGKKLVIEFIYEKDLVEIKEEVVVEL</sequence>
<evidence type="ECO:0000313" key="2">
    <source>
        <dbReference type="EMBL" id="HJA89282.1"/>
    </source>
</evidence>
<protein>
    <submittedName>
        <fullName evidence="2">Uncharacterized protein</fullName>
    </submittedName>
</protein>
<gene>
    <name evidence="2" type="ORF">H9948_00645</name>
</gene>
<evidence type="ECO:0000256" key="1">
    <source>
        <dbReference type="SAM" id="SignalP"/>
    </source>
</evidence>
<feature type="signal peptide" evidence="1">
    <location>
        <begin position="1"/>
        <end position="24"/>
    </location>
</feature>
<name>A0A9D2HZ50_9LACT</name>
<proteinExistence type="predicted"/>
<comment type="caution">
    <text evidence="2">The sequence shown here is derived from an EMBL/GenBank/DDBJ whole genome shotgun (WGS) entry which is preliminary data.</text>
</comment>
<keyword evidence="1" id="KW-0732">Signal</keyword>
<dbReference type="AlphaFoldDB" id="A0A9D2HZ50"/>
<reference evidence="2" key="1">
    <citation type="journal article" date="2021" name="PeerJ">
        <title>Extensive microbial diversity within the chicken gut microbiome revealed by metagenomics and culture.</title>
        <authorList>
            <person name="Gilroy R."/>
            <person name="Ravi A."/>
            <person name="Getino M."/>
            <person name="Pursley I."/>
            <person name="Horton D.L."/>
            <person name="Alikhan N.F."/>
            <person name="Baker D."/>
            <person name="Gharbi K."/>
            <person name="Hall N."/>
            <person name="Watson M."/>
            <person name="Adriaenssens E.M."/>
            <person name="Foster-Nyarko E."/>
            <person name="Jarju S."/>
            <person name="Secka A."/>
            <person name="Antonio M."/>
            <person name="Oren A."/>
            <person name="Chaudhuri R.R."/>
            <person name="La Ragione R."/>
            <person name="Hildebrand F."/>
            <person name="Pallen M.J."/>
        </authorList>
    </citation>
    <scope>NUCLEOTIDE SEQUENCE</scope>
    <source>
        <strain evidence="2">CHK171-505</strain>
    </source>
</reference>
<organism evidence="2 3">
    <name type="scientific">Candidatus Jeotgalibaca merdavium</name>
    <dbReference type="NCBI Taxonomy" id="2838627"/>
    <lineage>
        <taxon>Bacteria</taxon>
        <taxon>Bacillati</taxon>
        <taxon>Bacillota</taxon>
        <taxon>Bacilli</taxon>
        <taxon>Lactobacillales</taxon>
        <taxon>Carnobacteriaceae</taxon>
        <taxon>Jeotgalibaca</taxon>
    </lineage>
</organism>
<reference evidence="2" key="2">
    <citation type="submission" date="2021-04" db="EMBL/GenBank/DDBJ databases">
        <authorList>
            <person name="Gilroy R."/>
        </authorList>
    </citation>
    <scope>NUCLEOTIDE SEQUENCE</scope>
    <source>
        <strain evidence="2">CHK171-505</strain>
    </source>
</reference>
<accession>A0A9D2HZ50</accession>